<evidence type="ECO:0000313" key="1">
    <source>
        <dbReference type="EMBL" id="KAL0177994.1"/>
    </source>
</evidence>
<feature type="non-terminal residue" evidence="1">
    <location>
        <position position="91"/>
    </location>
</feature>
<name>A0ABD0PVD5_CIRMR</name>
<dbReference type="EMBL" id="JAMKFB020000013">
    <property type="protein sequence ID" value="KAL0177994.1"/>
    <property type="molecule type" value="Genomic_DNA"/>
</dbReference>
<reference evidence="1 2" key="1">
    <citation type="submission" date="2024-05" db="EMBL/GenBank/DDBJ databases">
        <title>Genome sequencing and assembly of Indian major carp, Cirrhinus mrigala (Hamilton, 1822).</title>
        <authorList>
            <person name="Mohindra V."/>
            <person name="Chowdhury L.M."/>
            <person name="Lal K."/>
            <person name="Jena J.K."/>
        </authorList>
    </citation>
    <scope>NUCLEOTIDE SEQUENCE [LARGE SCALE GENOMIC DNA]</scope>
    <source>
        <strain evidence="1">CM1030</strain>
        <tissue evidence="1">Blood</tissue>
    </source>
</reference>
<accession>A0ABD0PVD5</accession>
<comment type="caution">
    <text evidence="1">The sequence shown here is derived from an EMBL/GenBank/DDBJ whole genome shotgun (WGS) entry which is preliminary data.</text>
</comment>
<proteinExistence type="predicted"/>
<keyword evidence="2" id="KW-1185">Reference proteome</keyword>
<dbReference type="AlphaFoldDB" id="A0ABD0PVD5"/>
<dbReference type="Proteomes" id="UP001529510">
    <property type="component" value="Unassembled WGS sequence"/>
</dbReference>
<protein>
    <submittedName>
        <fullName evidence="1">Uncharacterized protein</fullName>
    </submittedName>
</protein>
<sequence>MAEDSTKLFQECEDTKSYRTPADPIHHTTLLTAAPSCVTCPPGLRRTCDIHAFKSTSIERSGDTRPHTNRALFQERPRQCCCIPPDWRMAG</sequence>
<evidence type="ECO:0000313" key="2">
    <source>
        <dbReference type="Proteomes" id="UP001529510"/>
    </source>
</evidence>
<gene>
    <name evidence="1" type="ORF">M9458_026888</name>
</gene>
<organism evidence="1 2">
    <name type="scientific">Cirrhinus mrigala</name>
    <name type="common">Mrigala</name>
    <dbReference type="NCBI Taxonomy" id="683832"/>
    <lineage>
        <taxon>Eukaryota</taxon>
        <taxon>Metazoa</taxon>
        <taxon>Chordata</taxon>
        <taxon>Craniata</taxon>
        <taxon>Vertebrata</taxon>
        <taxon>Euteleostomi</taxon>
        <taxon>Actinopterygii</taxon>
        <taxon>Neopterygii</taxon>
        <taxon>Teleostei</taxon>
        <taxon>Ostariophysi</taxon>
        <taxon>Cypriniformes</taxon>
        <taxon>Cyprinidae</taxon>
        <taxon>Labeoninae</taxon>
        <taxon>Labeonini</taxon>
        <taxon>Cirrhinus</taxon>
    </lineage>
</organism>